<evidence type="ECO:0000313" key="3">
    <source>
        <dbReference type="Proteomes" id="UP000053257"/>
    </source>
</evidence>
<dbReference type="HOGENOM" id="CLU_1652804_0_0_1"/>
<dbReference type="EMBL" id="KN840858">
    <property type="protein sequence ID" value="KIP01218.1"/>
    <property type="molecule type" value="Genomic_DNA"/>
</dbReference>
<sequence>MYKCRSRSGTSSNPGRTRRIITDVGPVMSIETHVQSPHRSRPTRWTHGYDAFGLYDLAILYAAQRDEEEVVGDSGTHTGIAATASAPRGSRAHWRWSTSRVATGTRPPAKSSRGTLRGTERLPCAQRSRRTAEHPAVWSLSALGVVGAAQETQRVTETPS</sequence>
<feature type="region of interest" description="Disordered" evidence="1">
    <location>
        <begin position="72"/>
        <end position="133"/>
    </location>
</feature>
<name>A0A0C3P960_PHLG1</name>
<dbReference type="Proteomes" id="UP000053257">
    <property type="component" value="Unassembled WGS sequence"/>
</dbReference>
<evidence type="ECO:0000256" key="1">
    <source>
        <dbReference type="SAM" id="MobiDB-lite"/>
    </source>
</evidence>
<keyword evidence="3" id="KW-1185">Reference proteome</keyword>
<protein>
    <submittedName>
        <fullName evidence="2">Uncharacterized protein</fullName>
    </submittedName>
</protein>
<accession>A0A0C3P960</accession>
<dbReference type="AlphaFoldDB" id="A0A0C3P960"/>
<organism evidence="2 3">
    <name type="scientific">Phlebiopsis gigantea (strain 11061_1 CR5-6)</name>
    <name type="common">White-rot fungus</name>
    <name type="synonym">Peniophora gigantea</name>
    <dbReference type="NCBI Taxonomy" id="745531"/>
    <lineage>
        <taxon>Eukaryota</taxon>
        <taxon>Fungi</taxon>
        <taxon>Dikarya</taxon>
        <taxon>Basidiomycota</taxon>
        <taxon>Agaricomycotina</taxon>
        <taxon>Agaricomycetes</taxon>
        <taxon>Polyporales</taxon>
        <taxon>Phanerochaetaceae</taxon>
        <taxon>Phlebiopsis</taxon>
    </lineage>
</organism>
<proteinExistence type="predicted"/>
<reference evidence="2 3" key="1">
    <citation type="journal article" date="2014" name="PLoS Genet.">
        <title>Analysis of the Phlebiopsis gigantea genome, transcriptome and secretome provides insight into its pioneer colonization strategies of wood.</title>
        <authorList>
            <person name="Hori C."/>
            <person name="Ishida T."/>
            <person name="Igarashi K."/>
            <person name="Samejima M."/>
            <person name="Suzuki H."/>
            <person name="Master E."/>
            <person name="Ferreira P."/>
            <person name="Ruiz-Duenas F.J."/>
            <person name="Held B."/>
            <person name="Canessa P."/>
            <person name="Larrondo L.F."/>
            <person name="Schmoll M."/>
            <person name="Druzhinina I.S."/>
            <person name="Kubicek C.P."/>
            <person name="Gaskell J.A."/>
            <person name="Kersten P."/>
            <person name="St John F."/>
            <person name="Glasner J."/>
            <person name="Sabat G."/>
            <person name="Splinter BonDurant S."/>
            <person name="Syed K."/>
            <person name="Yadav J."/>
            <person name="Mgbeahuruike A.C."/>
            <person name="Kovalchuk A."/>
            <person name="Asiegbu F.O."/>
            <person name="Lackner G."/>
            <person name="Hoffmeister D."/>
            <person name="Rencoret J."/>
            <person name="Gutierrez A."/>
            <person name="Sun H."/>
            <person name="Lindquist E."/>
            <person name="Barry K."/>
            <person name="Riley R."/>
            <person name="Grigoriev I.V."/>
            <person name="Henrissat B."/>
            <person name="Kues U."/>
            <person name="Berka R.M."/>
            <person name="Martinez A.T."/>
            <person name="Covert S.F."/>
            <person name="Blanchette R.A."/>
            <person name="Cullen D."/>
        </authorList>
    </citation>
    <scope>NUCLEOTIDE SEQUENCE [LARGE SCALE GENOMIC DNA]</scope>
    <source>
        <strain evidence="2 3">11061_1 CR5-6</strain>
    </source>
</reference>
<evidence type="ECO:0000313" key="2">
    <source>
        <dbReference type="EMBL" id="KIP01218.1"/>
    </source>
</evidence>
<gene>
    <name evidence="2" type="ORF">PHLGIDRAFT_379363</name>
</gene>